<sequence length="202" mass="23028">MSRIPDANIYPNATGKAFETVQQHQAPEDVGSVPMYKEHGWPWKSKEFRINIRKKTPITKSALNPTSDKEFLKLSPKGLVPALSYKGRPIHESLVINEFLEEVFPDKKPLLPKDPVERAHIRIAIDHVSKAVVPPFMRLLQAQDQQGRESARQAWAKHVLELDAFKNTTSDLVHYEEIYGRYLRNEAQSEAAKAIREGRAIP</sequence>
<organism evidence="2 3">
    <name type="scientific">Clathrus columnatus</name>
    <dbReference type="NCBI Taxonomy" id="1419009"/>
    <lineage>
        <taxon>Eukaryota</taxon>
        <taxon>Fungi</taxon>
        <taxon>Dikarya</taxon>
        <taxon>Basidiomycota</taxon>
        <taxon>Agaricomycotina</taxon>
        <taxon>Agaricomycetes</taxon>
        <taxon>Phallomycetidae</taxon>
        <taxon>Phallales</taxon>
        <taxon>Clathraceae</taxon>
        <taxon>Clathrus</taxon>
    </lineage>
</organism>
<dbReference type="Proteomes" id="UP001050691">
    <property type="component" value="Unassembled WGS sequence"/>
</dbReference>
<accession>A0AAV5A9H8</accession>
<name>A0AAV5A9H8_9AGAM</name>
<dbReference type="InterPro" id="IPR004045">
    <property type="entry name" value="Glutathione_S-Trfase_N"/>
</dbReference>
<keyword evidence="3" id="KW-1185">Reference proteome</keyword>
<feature type="domain" description="GST N-terminal" evidence="1">
    <location>
        <begin position="64"/>
        <end position="102"/>
    </location>
</feature>
<comment type="caution">
    <text evidence="2">The sequence shown here is derived from an EMBL/GenBank/DDBJ whole genome shotgun (WGS) entry which is preliminary data.</text>
</comment>
<dbReference type="AlphaFoldDB" id="A0AAV5A9H8"/>
<dbReference type="SUPFAM" id="SSF52833">
    <property type="entry name" value="Thioredoxin-like"/>
    <property type="match status" value="1"/>
</dbReference>
<gene>
    <name evidence="2" type="ORF">Clacol_005499</name>
</gene>
<dbReference type="InterPro" id="IPR036249">
    <property type="entry name" value="Thioredoxin-like_sf"/>
</dbReference>
<dbReference type="Gene3D" id="1.20.1050.10">
    <property type="match status" value="1"/>
</dbReference>
<dbReference type="PANTHER" id="PTHR43968">
    <property type="match status" value="1"/>
</dbReference>
<dbReference type="Pfam" id="PF13409">
    <property type="entry name" value="GST_N_2"/>
    <property type="match status" value="1"/>
</dbReference>
<dbReference type="GO" id="GO:0005737">
    <property type="term" value="C:cytoplasm"/>
    <property type="evidence" value="ECO:0007669"/>
    <property type="project" value="TreeGrafter"/>
</dbReference>
<dbReference type="InterPro" id="IPR050983">
    <property type="entry name" value="GST_Omega/HSP26"/>
</dbReference>
<dbReference type="Gene3D" id="3.40.30.10">
    <property type="entry name" value="Glutaredoxin"/>
    <property type="match status" value="1"/>
</dbReference>
<reference evidence="2" key="1">
    <citation type="submission" date="2021-10" db="EMBL/GenBank/DDBJ databases">
        <title>De novo Genome Assembly of Clathrus columnatus (Basidiomycota, Fungi) Using Illumina and Nanopore Sequence Data.</title>
        <authorList>
            <person name="Ogiso-Tanaka E."/>
            <person name="Itagaki H."/>
            <person name="Hosoya T."/>
            <person name="Hosaka K."/>
        </authorList>
    </citation>
    <scope>NUCLEOTIDE SEQUENCE</scope>
    <source>
        <strain evidence="2">MO-923</strain>
    </source>
</reference>
<dbReference type="PANTHER" id="PTHR43968:SF6">
    <property type="entry name" value="GLUTATHIONE S-TRANSFERASE OMEGA"/>
    <property type="match status" value="1"/>
</dbReference>
<protein>
    <recommendedName>
        <fullName evidence="1">GST N-terminal domain-containing protein</fullName>
    </recommendedName>
</protein>
<evidence type="ECO:0000313" key="2">
    <source>
        <dbReference type="EMBL" id="GJJ11267.1"/>
    </source>
</evidence>
<evidence type="ECO:0000259" key="1">
    <source>
        <dbReference type="Pfam" id="PF13409"/>
    </source>
</evidence>
<dbReference type="EMBL" id="BPWL01000006">
    <property type="protein sequence ID" value="GJJ11267.1"/>
    <property type="molecule type" value="Genomic_DNA"/>
</dbReference>
<evidence type="ECO:0000313" key="3">
    <source>
        <dbReference type="Proteomes" id="UP001050691"/>
    </source>
</evidence>
<dbReference type="CDD" id="cd00570">
    <property type="entry name" value="GST_N_family"/>
    <property type="match status" value="1"/>
</dbReference>
<proteinExistence type="predicted"/>